<proteinExistence type="predicted"/>
<evidence type="ECO:0000313" key="2">
    <source>
        <dbReference type="Proteomes" id="UP000044806"/>
    </source>
</evidence>
<sequence length="68" mass="8087">MNTIETEFHIFLLSRRYVHRTESFLMISRFGYPLFEQQILSFLHKAIRATHKHLASGKVRNALNVRQS</sequence>
<gene>
    <name evidence="1" type="ORF">ERS013165_02498</name>
</gene>
<organism evidence="1 2">
    <name type="scientific">Vibrio cholerae</name>
    <dbReference type="NCBI Taxonomy" id="666"/>
    <lineage>
        <taxon>Bacteria</taxon>
        <taxon>Pseudomonadati</taxon>
        <taxon>Pseudomonadota</taxon>
        <taxon>Gammaproteobacteria</taxon>
        <taxon>Vibrionales</taxon>
        <taxon>Vibrionaceae</taxon>
        <taxon>Vibrio</taxon>
    </lineage>
</organism>
<dbReference type="AlphaFoldDB" id="A0A655R849"/>
<protein>
    <submittedName>
        <fullName evidence="1">Uncharacterized protein</fullName>
    </submittedName>
</protein>
<dbReference type="Proteomes" id="UP000044806">
    <property type="component" value="Unassembled WGS sequence"/>
</dbReference>
<evidence type="ECO:0000313" key="1">
    <source>
        <dbReference type="EMBL" id="CSA81215.1"/>
    </source>
</evidence>
<accession>A0A655R849</accession>
<reference evidence="1 2" key="1">
    <citation type="submission" date="2015-07" db="EMBL/GenBank/DDBJ databases">
        <authorList>
            <consortium name="Pathogen Informatics"/>
        </authorList>
    </citation>
    <scope>NUCLEOTIDE SEQUENCE [LARGE SCALE GENOMIC DNA]</scope>
    <source>
        <strain evidence="1 2">A51</strain>
    </source>
</reference>
<name>A0A655R849_VIBCL</name>
<dbReference type="EMBL" id="CWOW01000012">
    <property type="protein sequence ID" value="CSA81215.1"/>
    <property type="molecule type" value="Genomic_DNA"/>
</dbReference>